<organism evidence="7 8">
    <name type="scientific">Lysobacter panacisoli</name>
    <dbReference type="NCBI Taxonomy" id="1255263"/>
    <lineage>
        <taxon>Bacteria</taxon>
        <taxon>Pseudomonadati</taxon>
        <taxon>Pseudomonadota</taxon>
        <taxon>Gammaproteobacteria</taxon>
        <taxon>Lysobacterales</taxon>
        <taxon>Lysobacteraceae</taxon>
        <taxon>Lysobacter</taxon>
    </lineage>
</organism>
<dbReference type="EC" id="3.5.1.88" evidence="6"/>
<comment type="similarity">
    <text evidence="1 6">Belongs to the polypeptide deformylase family.</text>
</comment>
<evidence type="ECO:0000256" key="6">
    <source>
        <dbReference type="HAMAP-Rule" id="MF_00163"/>
    </source>
</evidence>
<accession>A0ABP9L4L2</accession>
<feature type="active site" evidence="6">
    <location>
        <position position="137"/>
    </location>
</feature>
<proteinExistence type="inferred from homology"/>
<gene>
    <name evidence="6 7" type="primary">def</name>
    <name evidence="7" type="ORF">GCM10025759_04430</name>
</gene>
<sequence length="171" mass="19095">MAQLPILEFPDPRLRTVAAPVDAARVTSPEFQKLVDDMFETMYEAPGIGLAASQVDVHQRFMVIDVSEEKDQPMVFINPEIVARDGEQVYQEGCLSVPGIFADVTRANQITVKFLDRNAQPQTLDADGLLAVCIQHEMDHLAGKLFVDYLSPLKREMVRKKLAKARRQAAA</sequence>
<protein>
    <recommendedName>
        <fullName evidence="6">Peptide deformylase</fullName>
        <shortName evidence="6">PDF</shortName>
        <ecNumber evidence="6">3.5.1.88</ecNumber>
    </recommendedName>
    <alternativeName>
        <fullName evidence="6">Polypeptide deformylase</fullName>
    </alternativeName>
</protein>
<dbReference type="NCBIfam" id="NF001159">
    <property type="entry name" value="PRK00150.1-3"/>
    <property type="match status" value="1"/>
</dbReference>
<dbReference type="Proteomes" id="UP001501083">
    <property type="component" value="Unassembled WGS sequence"/>
</dbReference>
<feature type="binding site" evidence="6">
    <location>
        <position position="136"/>
    </location>
    <ligand>
        <name>Fe cation</name>
        <dbReference type="ChEBI" id="CHEBI:24875"/>
    </ligand>
</feature>
<name>A0ABP9L4L2_9GAMM</name>
<dbReference type="PANTHER" id="PTHR10458">
    <property type="entry name" value="PEPTIDE DEFORMYLASE"/>
    <property type="match status" value="1"/>
</dbReference>
<dbReference type="PRINTS" id="PR01576">
    <property type="entry name" value="PDEFORMYLASE"/>
</dbReference>
<dbReference type="CDD" id="cd00487">
    <property type="entry name" value="Pep_deformylase"/>
    <property type="match status" value="1"/>
</dbReference>
<dbReference type="InterPro" id="IPR023635">
    <property type="entry name" value="Peptide_deformylase"/>
</dbReference>
<feature type="binding site" evidence="6">
    <location>
        <position position="140"/>
    </location>
    <ligand>
        <name>Fe cation</name>
        <dbReference type="ChEBI" id="CHEBI:24875"/>
    </ligand>
</feature>
<comment type="catalytic activity">
    <reaction evidence="6">
        <text>N-terminal N-formyl-L-methionyl-[peptide] + H2O = N-terminal L-methionyl-[peptide] + formate</text>
        <dbReference type="Rhea" id="RHEA:24420"/>
        <dbReference type="Rhea" id="RHEA-COMP:10639"/>
        <dbReference type="Rhea" id="RHEA-COMP:10640"/>
        <dbReference type="ChEBI" id="CHEBI:15377"/>
        <dbReference type="ChEBI" id="CHEBI:15740"/>
        <dbReference type="ChEBI" id="CHEBI:49298"/>
        <dbReference type="ChEBI" id="CHEBI:64731"/>
        <dbReference type="EC" id="3.5.1.88"/>
    </reaction>
</comment>
<dbReference type="PIRSF" id="PIRSF004749">
    <property type="entry name" value="Pep_def"/>
    <property type="match status" value="1"/>
</dbReference>
<keyword evidence="2 6" id="KW-0479">Metal-binding</keyword>
<dbReference type="InterPro" id="IPR036821">
    <property type="entry name" value="Peptide_deformylase_sf"/>
</dbReference>
<keyword evidence="8" id="KW-1185">Reference proteome</keyword>
<comment type="cofactor">
    <cofactor evidence="6">
        <name>Fe(2+)</name>
        <dbReference type="ChEBI" id="CHEBI:29033"/>
    </cofactor>
    <text evidence="6">Binds 1 Fe(2+) ion.</text>
</comment>
<evidence type="ECO:0000256" key="3">
    <source>
        <dbReference type="ARBA" id="ARBA00022801"/>
    </source>
</evidence>
<dbReference type="Gene3D" id="3.90.45.10">
    <property type="entry name" value="Peptide deformylase"/>
    <property type="match status" value="1"/>
</dbReference>
<comment type="caution">
    <text evidence="7">The sequence shown here is derived from an EMBL/GenBank/DDBJ whole genome shotgun (WGS) entry which is preliminary data.</text>
</comment>
<keyword evidence="4 6" id="KW-0648">Protein biosynthesis</keyword>
<feature type="binding site" evidence="6">
    <location>
        <position position="94"/>
    </location>
    <ligand>
        <name>Fe cation</name>
        <dbReference type="ChEBI" id="CHEBI:24875"/>
    </ligand>
</feature>
<dbReference type="PANTHER" id="PTHR10458:SF21">
    <property type="entry name" value="PEPTIDE DEFORMYLASE"/>
    <property type="match status" value="1"/>
</dbReference>
<dbReference type="NCBIfam" id="TIGR00079">
    <property type="entry name" value="pept_deformyl"/>
    <property type="match status" value="1"/>
</dbReference>
<dbReference type="HAMAP" id="MF_00163">
    <property type="entry name" value="Pep_deformylase"/>
    <property type="match status" value="1"/>
</dbReference>
<dbReference type="EMBL" id="BAABKY010000001">
    <property type="protein sequence ID" value="GAA5068537.1"/>
    <property type="molecule type" value="Genomic_DNA"/>
</dbReference>
<evidence type="ECO:0000313" key="8">
    <source>
        <dbReference type="Proteomes" id="UP001501083"/>
    </source>
</evidence>
<evidence type="ECO:0000313" key="7">
    <source>
        <dbReference type="EMBL" id="GAA5068537.1"/>
    </source>
</evidence>
<keyword evidence="3 6" id="KW-0378">Hydrolase</keyword>
<comment type="function">
    <text evidence="6">Removes the formyl group from the N-terminal Met of newly synthesized proteins. Requires at least a dipeptide for an efficient rate of reaction. N-terminal L-methionine is a prerequisite for activity but the enzyme has broad specificity at other positions.</text>
</comment>
<evidence type="ECO:0000256" key="5">
    <source>
        <dbReference type="ARBA" id="ARBA00023004"/>
    </source>
</evidence>
<dbReference type="Pfam" id="PF01327">
    <property type="entry name" value="Pep_deformylase"/>
    <property type="match status" value="1"/>
</dbReference>
<dbReference type="RefSeq" id="WP_158983017.1">
    <property type="nucleotide sequence ID" value="NZ_BAABKY010000001.1"/>
</dbReference>
<evidence type="ECO:0000256" key="4">
    <source>
        <dbReference type="ARBA" id="ARBA00022917"/>
    </source>
</evidence>
<evidence type="ECO:0000256" key="1">
    <source>
        <dbReference type="ARBA" id="ARBA00010759"/>
    </source>
</evidence>
<dbReference type="SUPFAM" id="SSF56420">
    <property type="entry name" value="Peptide deformylase"/>
    <property type="match status" value="1"/>
</dbReference>
<reference evidence="8" key="1">
    <citation type="journal article" date="2019" name="Int. J. Syst. Evol. Microbiol.">
        <title>The Global Catalogue of Microorganisms (GCM) 10K type strain sequencing project: providing services to taxonomists for standard genome sequencing and annotation.</title>
        <authorList>
            <consortium name="The Broad Institute Genomics Platform"/>
            <consortium name="The Broad Institute Genome Sequencing Center for Infectious Disease"/>
            <person name="Wu L."/>
            <person name="Ma J."/>
        </authorList>
    </citation>
    <scope>NUCLEOTIDE SEQUENCE [LARGE SCALE GENOMIC DNA]</scope>
    <source>
        <strain evidence="8">JCM 19212</strain>
    </source>
</reference>
<keyword evidence="5 6" id="KW-0408">Iron</keyword>
<evidence type="ECO:0000256" key="2">
    <source>
        <dbReference type="ARBA" id="ARBA00022723"/>
    </source>
</evidence>